<dbReference type="Proteomes" id="UP000011115">
    <property type="component" value="Unassembled WGS sequence"/>
</dbReference>
<dbReference type="Gramene" id="PGSC0003DMT400097636">
    <property type="protein sequence ID" value="PGSC0003DMT400097636"/>
    <property type="gene ID" value="PGSC0003DMG400047207"/>
</dbReference>
<dbReference type="AlphaFoldDB" id="M1E127"/>
<dbReference type="InParanoid" id="M1E127"/>
<dbReference type="HOGENOM" id="CLU_2175483_0_0_1"/>
<evidence type="ECO:0000313" key="2">
    <source>
        <dbReference type="EnsemblPlants" id="PGSC0003DMT400097636"/>
    </source>
</evidence>
<feature type="compositionally biased region" description="Acidic residues" evidence="1">
    <location>
        <begin position="9"/>
        <end position="21"/>
    </location>
</feature>
<proteinExistence type="predicted"/>
<protein>
    <submittedName>
        <fullName evidence="2">Uncharacterized protein</fullName>
    </submittedName>
</protein>
<feature type="region of interest" description="Disordered" evidence="1">
    <location>
        <begin position="1"/>
        <end position="65"/>
    </location>
</feature>
<keyword evidence="3" id="KW-1185">Reference proteome</keyword>
<sequence>MNEMRNDEDQGGYEGEGEEVPWNESSRNWPTGQVLQGGPRGRLSPMPFDRRQHGNHPQGGNQWEANVNHDIGQEAREEHSNCYQGGHQRVTITMTKVAMEAEMLASTLSK</sequence>
<name>M1E127_SOLTU</name>
<reference evidence="2" key="2">
    <citation type="submission" date="2015-06" db="UniProtKB">
        <authorList>
            <consortium name="EnsemblPlants"/>
        </authorList>
    </citation>
    <scope>IDENTIFICATION</scope>
    <source>
        <strain evidence="2">DM1-3 516 R44</strain>
    </source>
</reference>
<evidence type="ECO:0000256" key="1">
    <source>
        <dbReference type="SAM" id="MobiDB-lite"/>
    </source>
</evidence>
<reference evidence="3" key="1">
    <citation type="journal article" date="2011" name="Nature">
        <title>Genome sequence and analysis of the tuber crop potato.</title>
        <authorList>
            <consortium name="The Potato Genome Sequencing Consortium"/>
        </authorList>
    </citation>
    <scope>NUCLEOTIDE SEQUENCE [LARGE SCALE GENOMIC DNA]</scope>
    <source>
        <strain evidence="3">cv. DM1-3 516 R44</strain>
    </source>
</reference>
<dbReference type="PaxDb" id="4113-PGSC0003DMT400097636"/>
<organism evidence="2 3">
    <name type="scientific">Solanum tuberosum</name>
    <name type="common">Potato</name>
    <dbReference type="NCBI Taxonomy" id="4113"/>
    <lineage>
        <taxon>Eukaryota</taxon>
        <taxon>Viridiplantae</taxon>
        <taxon>Streptophyta</taxon>
        <taxon>Embryophyta</taxon>
        <taxon>Tracheophyta</taxon>
        <taxon>Spermatophyta</taxon>
        <taxon>Magnoliopsida</taxon>
        <taxon>eudicotyledons</taxon>
        <taxon>Gunneridae</taxon>
        <taxon>Pentapetalae</taxon>
        <taxon>asterids</taxon>
        <taxon>lamiids</taxon>
        <taxon>Solanales</taxon>
        <taxon>Solanaceae</taxon>
        <taxon>Solanoideae</taxon>
        <taxon>Solaneae</taxon>
        <taxon>Solanum</taxon>
    </lineage>
</organism>
<dbReference type="EnsemblPlants" id="PGSC0003DMT400097636">
    <property type="protein sequence ID" value="PGSC0003DMT400097636"/>
    <property type="gene ID" value="PGSC0003DMG400047207"/>
</dbReference>
<feature type="compositionally biased region" description="Polar residues" evidence="1">
    <location>
        <begin position="23"/>
        <end position="34"/>
    </location>
</feature>
<evidence type="ECO:0000313" key="3">
    <source>
        <dbReference type="Proteomes" id="UP000011115"/>
    </source>
</evidence>
<accession>M1E127</accession>